<dbReference type="AlphaFoldDB" id="A0A5E6S7R2"/>
<protein>
    <submittedName>
        <fullName evidence="1">Uncharacterized protein</fullName>
    </submittedName>
</protein>
<proteinExistence type="predicted"/>
<dbReference type="Proteomes" id="UP000344274">
    <property type="component" value="Unassembled WGS sequence"/>
</dbReference>
<evidence type="ECO:0000313" key="1">
    <source>
        <dbReference type="EMBL" id="VVM76736.1"/>
    </source>
</evidence>
<dbReference type="EMBL" id="CABVHB010000012">
    <property type="protein sequence ID" value="VVM76736.1"/>
    <property type="molecule type" value="Genomic_DNA"/>
</dbReference>
<accession>A0A5E6S7R2</accession>
<organism evidence="1 2">
    <name type="scientific">Pseudomonas fluorescens</name>
    <dbReference type="NCBI Taxonomy" id="294"/>
    <lineage>
        <taxon>Bacteria</taxon>
        <taxon>Pseudomonadati</taxon>
        <taxon>Pseudomonadota</taxon>
        <taxon>Gammaproteobacteria</taxon>
        <taxon>Pseudomonadales</taxon>
        <taxon>Pseudomonadaceae</taxon>
        <taxon>Pseudomonas</taxon>
    </lineage>
</organism>
<evidence type="ECO:0000313" key="2">
    <source>
        <dbReference type="Proteomes" id="UP000344274"/>
    </source>
</evidence>
<gene>
    <name evidence="1" type="ORF">PS673_02062</name>
</gene>
<name>A0A5E6S7R2_PSEFL</name>
<reference evidence="1 2" key="1">
    <citation type="submission" date="2019-09" db="EMBL/GenBank/DDBJ databases">
        <authorList>
            <person name="Chandra G."/>
            <person name="Truman W A."/>
        </authorList>
    </citation>
    <scope>NUCLEOTIDE SEQUENCE [LARGE SCALE GENOMIC DNA]</scope>
    <source>
        <strain evidence="1">PS673</strain>
    </source>
</reference>
<sequence>MSIQVNLQSAAQFIYQIQPSGQASDLSEMSAREKALGNVAVKLAAGHPSNGFNAPLSVFKHAASARTAGKLEHLADAH</sequence>